<protein>
    <submittedName>
        <fullName evidence="2">Uncharacterized protein</fullName>
    </submittedName>
</protein>
<dbReference type="AlphaFoldDB" id="A0A7Y0QGT3"/>
<gene>
    <name evidence="2" type="ORF">HIR71_09495</name>
</gene>
<organism evidence="2 3">
    <name type="scientific">Cellulomonas fimi</name>
    <dbReference type="NCBI Taxonomy" id="1708"/>
    <lineage>
        <taxon>Bacteria</taxon>
        <taxon>Bacillati</taxon>
        <taxon>Actinomycetota</taxon>
        <taxon>Actinomycetes</taxon>
        <taxon>Micrococcales</taxon>
        <taxon>Cellulomonadaceae</taxon>
        <taxon>Cellulomonas</taxon>
    </lineage>
</organism>
<name>A0A7Y0QGT3_CELFI</name>
<keyword evidence="1" id="KW-0472">Membrane</keyword>
<evidence type="ECO:0000313" key="2">
    <source>
        <dbReference type="EMBL" id="NMR20446.1"/>
    </source>
</evidence>
<keyword evidence="3" id="KW-1185">Reference proteome</keyword>
<accession>A0A7Y0QGT3</accession>
<keyword evidence="1" id="KW-0812">Transmembrane</keyword>
<evidence type="ECO:0000313" key="3">
    <source>
        <dbReference type="Proteomes" id="UP000562124"/>
    </source>
</evidence>
<sequence length="64" mass="6989">MYGWLWRHLPGPAWTRVVLAALAALAVLTACFVWVFPAIAPLMPFNDTTVGAGMTTTDLTGRDR</sequence>
<dbReference type="Proteomes" id="UP000562124">
    <property type="component" value="Unassembled WGS sequence"/>
</dbReference>
<proteinExistence type="predicted"/>
<comment type="caution">
    <text evidence="2">The sequence shown here is derived from an EMBL/GenBank/DDBJ whole genome shotgun (WGS) entry which is preliminary data.</text>
</comment>
<keyword evidence="1" id="KW-1133">Transmembrane helix</keyword>
<evidence type="ECO:0000256" key="1">
    <source>
        <dbReference type="SAM" id="Phobius"/>
    </source>
</evidence>
<reference evidence="2 3" key="1">
    <citation type="submission" date="2020-04" db="EMBL/GenBank/DDBJ databases">
        <title>Sequencing and Assembly of C. fimi.</title>
        <authorList>
            <person name="Ramsey A.R."/>
        </authorList>
    </citation>
    <scope>NUCLEOTIDE SEQUENCE [LARGE SCALE GENOMIC DNA]</scope>
    <source>
        <strain evidence="2 3">SB</strain>
    </source>
</reference>
<dbReference type="PROSITE" id="PS51257">
    <property type="entry name" value="PROKAR_LIPOPROTEIN"/>
    <property type="match status" value="1"/>
</dbReference>
<feature type="transmembrane region" description="Helical" evidence="1">
    <location>
        <begin position="13"/>
        <end position="36"/>
    </location>
</feature>
<dbReference type="EMBL" id="JABCJJ010000012">
    <property type="protein sequence ID" value="NMR20446.1"/>
    <property type="molecule type" value="Genomic_DNA"/>
</dbReference>